<name>C6BSK5_MARSD</name>
<dbReference type="EMBL" id="CP001649">
    <property type="protein sequence ID" value="ACS81461.1"/>
    <property type="molecule type" value="Genomic_DNA"/>
</dbReference>
<dbReference type="GO" id="GO:0032993">
    <property type="term" value="C:protein-DNA complex"/>
    <property type="evidence" value="ECO:0007669"/>
    <property type="project" value="TreeGrafter"/>
</dbReference>
<dbReference type="HOGENOM" id="CLU_000445_30_1_7"/>
<keyword evidence="1 6" id="KW-0597">Phosphoprotein</keyword>
<evidence type="ECO:0000256" key="5">
    <source>
        <dbReference type="ARBA" id="ARBA00023163"/>
    </source>
</evidence>
<evidence type="ECO:0000256" key="2">
    <source>
        <dbReference type="ARBA" id="ARBA00023012"/>
    </source>
</evidence>
<dbReference type="eggNOG" id="COG0745">
    <property type="taxonomic scope" value="Bacteria"/>
</dbReference>
<gene>
    <name evidence="10" type="ordered locus">Desal_3412</name>
</gene>
<dbReference type="InterPro" id="IPR039420">
    <property type="entry name" value="WalR-like"/>
</dbReference>
<dbReference type="SUPFAM" id="SSF52172">
    <property type="entry name" value="CheY-like"/>
    <property type="match status" value="1"/>
</dbReference>
<dbReference type="InterPro" id="IPR001867">
    <property type="entry name" value="OmpR/PhoB-type_DNA-bd"/>
</dbReference>
<dbReference type="GO" id="GO:0000976">
    <property type="term" value="F:transcription cis-regulatory region binding"/>
    <property type="evidence" value="ECO:0007669"/>
    <property type="project" value="TreeGrafter"/>
</dbReference>
<dbReference type="AlphaFoldDB" id="C6BSK5"/>
<dbReference type="Gene3D" id="1.10.10.10">
    <property type="entry name" value="Winged helix-like DNA-binding domain superfamily/Winged helix DNA-binding domain"/>
    <property type="match status" value="1"/>
</dbReference>
<dbReference type="Proteomes" id="UP000002601">
    <property type="component" value="Chromosome"/>
</dbReference>
<dbReference type="PROSITE" id="PS51755">
    <property type="entry name" value="OMPR_PHOB"/>
    <property type="match status" value="1"/>
</dbReference>
<evidence type="ECO:0000256" key="1">
    <source>
        <dbReference type="ARBA" id="ARBA00022553"/>
    </source>
</evidence>
<protein>
    <submittedName>
        <fullName evidence="10">Two component transcriptional regulator, winged helix family</fullName>
    </submittedName>
</protein>
<keyword evidence="3" id="KW-0805">Transcription regulation</keyword>
<dbReference type="PANTHER" id="PTHR48111">
    <property type="entry name" value="REGULATOR OF RPOS"/>
    <property type="match status" value="1"/>
</dbReference>
<dbReference type="STRING" id="526222.Desal_3412"/>
<dbReference type="RefSeq" id="WP_015853277.1">
    <property type="nucleotide sequence ID" value="NC_012881.1"/>
</dbReference>
<dbReference type="GO" id="GO:0005829">
    <property type="term" value="C:cytosol"/>
    <property type="evidence" value="ECO:0007669"/>
    <property type="project" value="TreeGrafter"/>
</dbReference>
<feature type="modified residue" description="4-aspartylphosphate" evidence="6">
    <location>
        <position position="54"/>
    </location>
</feature>
<evidence type="ECO:0000259" key="8">
    <source>
        <dbReference type="PROSITE" id="PS50110"/>
    </source>
</evidence>
<keyword evidence="5" id="KW-0804">Transcription</keyword>
<dbReference type="GO" id="GO:0000156">
    <property type="term" value="F:phosphorelay response regulator activity"/>
    <property type="evidence" value="ECO:0007669"/>
    <property type="project" value="TreeGrafter"/>
</dbReference>
<evidence type="ECO:0000313" key="10">
    <source>
        <dbReference type="EMBL" id="ACS81461.1"/>
    </source>
</evidence>
<dbReference type="KEGG" id="dsa:Desal_3412"/>
<dbReference type="Gene3D" id="3.40.50.2300">
    <property type="match status" value="1"/>
</dbReference>
<evidence type="ECO:0000256" key="7">
    <source>
        <dbReference type="PROSITE-ProRule" id="PRU01091"/>
    </source>
</evidence>
<dbReference type="Pfam" id="PF00486">
    <property type="entry name" value="Trans_reg_C"/>
    <property type="match status" value="1"/>
</dbReference>
<dbReference type="InterPro" id="IPR001789">
    <property type="entry name" value="Sig_transdc_resp-reg_receiver"/>
</dbReference>
<evidence type="ECO:0000256" key="6">
    <source>
        <dbReference type="PROSITE-ProRule" id="PRU00169"/>
    </source>
</evidence>
<dbReference type="OrthoDB" id="368799at2"/>
<dbReference type="CDD" id="cd17624">
    <property type="entry name" value="REC_OmpR_PmrA-like"/>
    <property type="match status" value="1"/>
</dbReference>
<dbReference type="SMART" id="SM00862">
    <property type="entry name" value="Trans_reg_C"/>
    <property type="match status" value="1"/>
</dbReference>
<dbReference type="PROSITE" id="PS50110">
    <property type="entry name" value="RESPONSE_REGULATORY"/>
    <property type="match status" value="1"/>
</dbReference>
<feature type="domain" description="Response regulatory" evidence="8">
    <location>
        <begin position="5"/>
        <end position="120"/>
    </location>
</feature>
<feature type="domain" description="OmpR/PhoB-type" evidence="9">
    <location>
        <begin position="128"/>
        <end position="225"/>
    </location>
</feature>
<dbReference type="PANTHER" id="PTHR48111:SF22">
    <property type="entry name" value="REGULATOR OF RPOS"/>
    <property type="match status" value="1"/>
</dbReference>
<organism evidence="10 11">
    <name type="scientific">Maridesulfovibrio salexigens (strain ATCC 14822 / DSM 2638 / NCIMB 8403 / VKM B-1763)</name>
    <name type="common">Desulfovibrio salexigens</name>
    <dbReference type="NCBI Taxonomy" id="526222"/>
    <lineage>
        <taxon>Bacteria</taxon>
        <taxon>Pseudomonadati</taxon>
        <taxon>Thermodesulfobacteriota</taxon>
        <taxon>Desulfovibrionia</taxon>
        <taxon>Desulfovibrionales</taxon>
        <taxon>Desulfovibrionaceae</taxon>
        <taxon>Maridesulfovibrio</taxon>
    </lineage>
</organism>
<proteinExistence type="predicted"/>
<keyword evidence="4 7" id="KW-0238">DNA-binding</keyword>
<sequence length="229" mass="25113">MPPLKVLVVEDHHDLAENICDYLESCGHVVDYAADGVAGLHLSVTNQYDALVLDVMLPGMDGLEVCSRLRKASVAQPAILMLTALDTLQDKLSGFDAGVDDYLVKPFALEELVARLTAITARNKGRGASSLSVGTLVMDTGRMAVTREGVPIKLNRACFQLLRLLMEAYPNVVPRRDVEFSLWGEDPPDSDSLRSHIYKLRCLVDKGFSYPMIQTVYGIGFKLAGNNED</sequence>
<accession>C6BSK5</accession>
<dbReference type="FunFam" id="3.40.50.2300:FF:000001">
    <property type="entry name" value="DNA-binding response regulator PhoB"/>
    <property type="match status" value="1"/>
</dbReference>
<dbReference type="GO" id="GO:0006355">
    <property type="term" value="P:regulation of DNA-templated transcription"/>
    <property type="evidence" value="ECO:0007669"/>
    <property type="project" value="InterPro"/>
</dbReference>
<evidence type="ECO:0000259" key="9">
    <source>
        <dbReference type="PROSITE" id="PS51755"/>
    </source>
</evidence>
<dbReference type="CDD" id="cd00383">
    <property type="entry name" value="trans_reg_C"/>
    <property type="match status" value="1"/>
</dbReference>
<dbReference type="Pfam" id="PF00072">
    <property type="entry name" value="Response_reg"/>
    <property type="match status" value="1"/>
</dbReference>
<feature type="DNA-binding region" description="OmpR/PhoB-type" evidence="7">
    <location>
        <begin position="128"/>
        <end position="225"/>
    </location>
</feature>
<dbReference type="InterPro" id="IPR036388">
    <property type="entry name" value="WH-like_DNA-bd_sf"/>
</dbReference>
<dbReference type="InterPro" id="IPR011006">
    <property type="entry name" value="CheY-like_superfamily"/>
</dbReference>
<evidence type="ECO:0000256" key="3">
    <source>
        <dbReference type="ARBA" id="ARBA00023015"/>
    </source>
</evidence>
<evidence type="ECO:0000313" key="11">
    <source>
        <dbReference type="Proteomes" id="UP000002601"/>
    </source>
</evidence>
<keyword evidence="2" id="KW-0902">Two-component regulatory system</keyword>
<dbReference type="SMART" id="SM00448">
    <property type="entry name" value="REC"/>
    <property type="match status" value="1"/>
</dbReference>
<reference evidence="10 11" key="1">
    <citation type="submission" date="2009-06" db="EMBL/GenBank/DDBJ databases">
        <title>Complete sequence of Desulfovibrio salexigens DSM 2638.</title>
        <authorList>
            <consortium name="US DOE Joint Genome Institute"/>
            <person name="Lucas S."/>
            <person name="Copeland A."/>
            <person name="Lapidus A."/>
            <person name="Glavina del Rio T."/>
            <person name="Tice H."/>
            <person name="Bruce D."/>
            <person name="Goodwin L."/>
            <person name="Pitluck S."/>
            <person name="Munk A.C."/>
            <person name="Brettin T."/>
            <person name="Detter J.C."/>
            <person name="Han C."/>
            <person name="Tapia R."/>
            <person name="Larimer F."/>
            <person name="Land M."/>
            <person name="Hauser L."/>
            <person name="Kyrpides N."/>
            <person name="Anderson I."/>
            <person name="Wall J.D."/>
            <person name="Arkin A.P."/>
            <person name="Dehal P."/>
            <person name="Chivian D."/>
            <person name="Giles B."/>
            <person name="Hazen T.C."/>
        </authorList>
    </citation>
    <scope>NUCLEOTIDE SEQUENCE [LARGE SCALE GENOMIC DNA]</scope>
    <source>
        <strain evidence="11">ATCC 14822 / DSM 2638 / NCIMB 8403 / VKM B-1763</strain>
    </source>
</reference>
<evidence type="ECO:0000256" key="4">
    <source>
        <dbReference type="ARBA" id="ARBA00023125"/>
    </source>
</evidence>
<keyword evidence="11" id="KW-1185">Reference proteome</keyword>